<sequence length="96" mass="10282">MRLPRGGARGSAEEEPPPPQPPVRNAAGGGSVAMAAKSRCHTGPLPGWRPTSRALSCGGWGGRGRRRQRRRRHEAPEGALRTCIPLRDLLGQDTLV</sequence>
<evidence type="ECO:0000313" key="3">
    <source>
        <dbReference type="Proteomes" id="UP001178461"/>
    </source>
</evidence>
<accession>A0AA35KYC0</accession>
<proteinExistence type="predicted"/>
<reference evidence="2" key="1">
    <citation type="submission" date="2022-12" db="EMBL/GenBank/DDBJ databases">
        <authorList>
            <person name="Alioto T."/>
            <person name="Alioto T."/>
            <person name="Gomez Garrido J."/>
        </authorList>
    </citation>
    <scope>NUCLEOTIDE SEQUENCE</scope>
</reference>
<dbReference type="Proteomes" id="UP001178461">
    <property type="component" value="Chromosome 10"/>
</dbReference>
<keyword evidence="3" id="KW-1185">Reference proteome</keyword>
<feature type="region of interest" description="Disordered" evidence="1">
    <location>
        <begin position="1"/>
        <end position="77"/>
    </location>
</feature>
<evidence type="ECO:0000256" key="1">
    <source>
        <dbReference type="SAM" id="MobiDB-lite"/>
    </source>
</evidence>
<dbReference type="AlphaFoldDB" id="A0AA35KYC0"/>
<feature type="compositionally biased region" description="Basic residues" evidence="1">
    <location>
        <begin position="63"/>
        <end position="73"/>
    </location>
</feature>
<protein>
    <submittedName>
        <fullName evidence="2">Uncharacterized protein</fullName>
    </submittedName>
</protein>
<evidence type="ECO:0000313" key="2">
    <source>
        <dbReference type="EMBL" id="CAI5786497.1"/>
    </source>
</evidence>
<gene>
    <name evidence="2" type="ORF">PODLI_1B006736</name>
</gene>
<name>A0AA35KYC0_9SAUR</name>
<dbReference type="EMBL" id="OX395135">
    <property type="protein sequence ID" value="CAI5786497.1"/>
    <property type="molecule type" value="Genomic_DNA"/>
</dbReference>
<organism evidence="2 3">
    <name type="scientific">Podarcis lilfordi</name>
    <name type="common">Lilford's wall lizard</name>
    <dbReference type="NCBI Taxonomy" id="74358"/>
    <lineage>
        <taxon>Eukaryota</taxon>
        <taxon>Metazoa</taxon>
        <taxon>Chordata</taxon>
        <taxon>Craniata</taxon>
        <taxon>Vertebrata</taxon>
        <taxon>Euteleostomi</taxon>
        <taxon>Lepidosauria</taxon>
        <taxon>Squamata</taxon>
        <taxon>Bifurcata</taxon>
        <taxon>Unidentata</taxon>
        <taxon>Episquamata</taxon>
        <taxon>Laterata</taxon>
        <taxon>Lacertibaenia</taxon>
        <taxon>Lacertidae</taxon>
        <taxon>Podarcis</taxon>
    </lineage>
</organism>